<dbReference type="Gene3D" id="3.40.50.300">
    <property type="entry name" value="P-loop containing nucleotide triphosphate hydrolases"/>
    <property type="match status" value="1"/>
</dbReference>
<gene>
    <name evidence="1" type="ORF">AVDCRST_MAG53-2256</name>
</gene>
<name>A0A6J4SN24_9ACTN</name>
<protein>
    <submittedName>
        <fullName evidence="1">Uncharacterized protein</fullName>
    </submittedName>
</protein>
<reference evidence="1" key="1">
    <citation type="submission" date="2020-02" db="EMBL/GenBank/DDBJ databases">
        <authorList>
            <person name="Meier V. D."/>
        </authorList>
    </citation>
    <scope>NUCLEOTIDE SEQUENCE</scope>
    <source>
        <strain evidence="1">AVDCRST_MAG53</strain>
    </source>
</reference>
<accession>A0A6J4SN24</accession>
<sequence length="314" mass="32739">MPELLVVATSAALDARDLVRALERAVGDRTRVRAAPGLLAEGEPGEGLVVDGARARGATVLVLAPGGPDLANHALLTVAAAREARLPVAAVVVAGPGGAAQRETLRAHAMTQVVELPDPQAPMGRVADWPLEEWLAAEPAIASSVGVALTPYGGWVPRPTPDPRTAGREAIGEALEEIVRAEGPVLAARAFGLLNKAAGGKKLTSMVRTPISAGAYRLRQQGAIEVVPADATPGQGDEVLRISGSPAVRVRELGPRTLDEVPLEEIAELMRRLRAAGAGELRRATLDAYGLRRMTTRADELLGLAEELAAEDLD</sequence>
<evidence type="ECO:0000313" key="1">
    <source>
        <dbReference type="EMBL" id="CAA9498406.1"/>
    </source>
</evidence>
<dbReference type="AlphaFoldDB" id="A0A6J4SN24"/>
<organism evidence="1">
    <name type="scientific">uncultured Solirubrobacteraceae bacterium</name>
    <dbReference type="NCBI Taxonomy" id="1162706"/>
    <lineage>
        <taxon>Bacteria</taxon>
        <taxon>Bacillati</taxon>
        <taxon>Actinomycetota</taxon>
        <taxon>Thermoleophilia</taxon>
        <taxon>Solirubrobacterales</taxon>
        <taxon>Solirubrobacteraceae</taxon>
        <taxon>environmental samples</taxon>
    </lineage>
</organism>
<proteinExistence type="predicted"/>
<dbReference type="InterPro" id="IPR027417">
    <property type="entry name" value="P-loop_NTPase"/>
</dbReference>
<dbReference type="EMBL" id="CADCVR010000058">
    <property type="protein sequence ID" value="CAA9498406.1"/>
    <property type="molecule type" value="Genomic_DNA"/>
</dbReference>